<keyword evidence="6" id="KW-1185">Reference proteome</keyword>
<accession>A0ABM3RPZ8</accession>
<feature type="compositionally biased region" description="Polar residues" evidence="1">
    <location>
        <begin position="17"/>
        <end position="27"/>
    </location>
</feature>
<dbReference type="InterPro" id="IPR025312">
    <property type="entry name" value="DUF4216"/>
</dbReference>
<keyword evidence="2" id="KW-0812">Transmembrane</keyword>
<dbReference type="InterPro" id="IPR004242">
    <property type="entry name" value="Transposase_21"/>
</dbReference>
<keyword evidence="2" id="KW-1133">Transmembrane helix</keyword>
<name>A0ABM3RPZ8_SPIOL</name>
<dbReference type="RefSeq" id="XP_056697698.1">
    <property type="nucleotide sequence ID" value="XM_056841720.1"/>
</dbReference>
<evidence type="ECO:0000259" key="5">
    <source>
        <dbReference type="Pfam" id="PF13963"/>
    </source>
</evidence>
<evidence type="ECO:0000313" key="7">
    <source>
        <dbReference type="RefSeq" id="XP_056697698.1"/>
    </source>
</evidence>
<dbReference type="Pfam" id="PF13952">
    <property type="entry name" value="DUF4216"/>
    <property type="match status" value="1"/>
</dbReference>
<feature type="region of interest" description="Disordered" evidence="1">
    <location>
        <begin position="1"/>
        <end position="56"/>
    </location>
</feature>
<dbReference type="PANTHER" id="PTHR48258">
    <property type="entry name" value="DUF4218 DOMAIN-CONTAINING PROTEIN-RELATED"/>
    <property type="match status" value="1"/>
</dbReference>
<protein>
    <recommendedName>
        <fullName evidence="8">Transposon protein, putative, CACTA, En/Spm sub-class</fullName>
    </recommendedName>
</protein>
<evidence type="ECO:0000256" key="1">
    <source>
        <dbReference type="SAM" id="MobiDB-lite"/>
    </source>
</evidence>
<dbReference type="Pfam" id="PF02992">
    <property type="entry name" value="Transposase_21"/>
    <property type="match status" value="1"/>
</dbReference>
<reference evidence="7" key="2">
    <citation type="submission" date="2025-08" db="UniProtKB">
        <authorList>
            <consortium name="RefSeq"/>
        </authorList>
    </citation>
    <scope>IDENTIFICATION</scope>
    <source>
        <tissue evidence="7">Leaf</tissue>
    </source>
</reference>
<dbReference type="InterPro" id="IPR029480">
    <property type="entry name" value="Transpos_assoc"/>
</dbReference>
<dbReference type="PANTHER" id="PTHR48258:SF9">
    <property type="entry name" value="OS01G0348150 PROTEIN"/>
    <property type="match status" value="1"/>
</dbReference>
<dbReference type="Pfam" id="PF13960">
    <property type="entry name" value="DUF4218"/>
    <property type="match status" value="1"/>
</dbReference>
<evidence type="ECO:0000256" key="2">
    <source>
        <dbReference type="SAM" id="Phobius"/>
    </source>
</evidence>
<evidence type="ECO:0000259" key="3">
    <source>
        <dbReference type="Pfam" id="PF13952"/>
    </source>
</evidence>
<dbReference type="InterPro" id="IPR025452">
    <property type="entry name" value="DUF4218"/>
</dbReference>
<dbReference type="Pfam" id="PF13963">
    <property type="entry name" value="Transpos_assoc"/>
    <property type="match status" value="1"/>
</dbReference>
<sequence>MRSKNENKPSDYHDAGKSSQDVEASSRPTEDIPTSPKLSADERKTGRGPKKSKVKLEYTEDGEEVVELDRNTNTFFFLHTTDPDLLSSPPNFAGKLKLHRRRGHSNSSPPPPFSIEAFTGKSYATMTQVTGTESHEFVIWVQFLLLILLLLLAFVVVVAVFALVVLGVFGCIMTLAGETEGMSRSWMYEKRTSSGFLNGVEEFCRCALEHQENVQDNGFYCPCVDCENVSRVSSIKTLRDHVIRRGFRQQYHVWIWHGEIGGYTGNSSENPIIDHHVHTEPIDRTEDMFSEEDDEGEEDVDDDIEEDHIDEMMEAIQDKPHLFERLSEAAEKPLYPGCVKYTQLSAVSVLTNLKIKGGVTDAIFSQFLEALEDMFPEGNVLPKSTYYANKLMCPFGLAYEKIDACPNDCILYRKEFADLDKCPRCGKSRYKLPDGVMPGEGKKGPSAKLLWYLPIIPRFRRLFSIKKEAKNLRWHADKRKKDGLLRHPADSPQWKDIDEEFPEFGKEDRNLRLALSTDGMNPFGSLSSQHSTWPVLLVIYNLPPWLCMKSKNIMLSLLIQGPKQPGNDIDVYLAPLIDDLKKMWDEGISVLDAYGDEIFTLRAMLFCTINDYPAYGNLSGYKVKGKMPCPVCEDDMESTWLPNSRKHVYPVHRKWLNRFHPYRKKKSIFDGNVEERRFRRPSSGREVYNRVKGIETVFGKSGKNKKDGIWKKESAFWKLEYWKHLSVRHCLDVMHIEKNVCEAILGTLLNMDKKSKDGIKVRRDMQHLKIRPHLWPKLKEKARKGKGKSYYLPPACYTLSKVEKRIFLECLYGIKVPKGYSSNIRKLVCMTELKLHAMKSHDCHVMMQVLLPIAIRGILPKHVRDAITRLCSFFNTICNKVLDPEELDKLQANVVVTLCQFEMYFPPSFFDIMVHLVVHLVREIKLCGPVFMRWAYPFERHMGCMQRKVRNPARPEASMIQGTVSAEIGAFIAEYMSRAEPIGLPKSRHEGRLEGKGTIGAKDISAPLEKQMQAHLCVLQQLTEVSPYLEKHMQELRARNPTKTERALVLEHNRTFSDWFQNKVMAELDVKGHKISNTIKWLSYGPQDTLHSYEGYDINGYTFHTLRQDKKSRSTQNSGVTMVASSRDYASAKDKNPVDATHPYYGVIQEIWVLDYSGKIKVPLFQCKWAENSRRGVKLVDNNMTIINMTRLRDTSEPFILASQAKQVFYIRDNVDHDWSVVVKGKRYILGVGDVDDEEEYDQFDDSPPFSISESDVLDGTDNDTNYMRLDHTEGITVDEP</sequence>
<keyword evidence="2" id="KW-0472">Membrane</keyword>
<evidence type="ECO:0008006" key="8">
    <source>
        <dbReference type="Google" id="ProtNLM"/>
    </source>
</evidence>
<feature type="compositionally biased region" description="Basic and acidic residues" evidence="1">
    <location>
        <begin position="1"/>
        <end position="16"/>
    </location>
</feature>
<organism evidence="6 7">
    <name type="scientific">Spinacia oleracea</name>
    <name type="common">Spinach</name>
    <dbReference type="NCBI Taxonomy" id="3562"/>
    <lineage>
        <taxon>Eukaryota</taxon>
        <taxon>Viridiplantae</taxon>
        <taxon>Streptophyta</taxon>
        <taxon>Embryophyta</taxon>
        <taxon>Tracheophyta</taxon>
        <taxon>Spermatophyta</taxon>
        <taxon>Magnoliopsida</taxon>
        <taxon>eudicotyledons</taxon>
        <taxon>Gunneridae</taxon>
        <taxon>Pentapetalae</taxon>
        <taxon>Caryophyllales</taxon>
        <taxon>Chenopodiaceae</taxon>
        <taxon>Chenopodioideae</taxon>
        <taxon>Anserineae</taxon>
        <taxon>Spinacia</taxon>
    </lineage>
</organism>
<dbReference type="Proteomes" id="UP000813463">
    <property type="component" value="Chromosome 4"/>
</dbReference>
<feature type="domain" description="Transposase-associated" evidence="5">
    <location>
        <begin position="184"/>
        <end position="259"/>
    </location>
</feature>
<reference evidence="6" key="1">
    <citation type="journal article" date="2021" name="Nat. Commun.">
        <title>Genomic analyses provide insights into spinach domestication and the genetic basis of agronomic traits.</title>
        <authorList>
            <person name="Cai X."/>
            <person name="Sun X."/>
            <person name="Xu C."/>
            <person name="Sun H."/>
            <person name="Wang X."/>
            <person name="Ge C."/>
            <person name="Zhang Z."/>
            <person name="Wang Q."/>
            <person name="Fei Z."/>
            <person name="Jiao C."/>
            <person name="Wang Q."/>
        </authorList>
    </citation>
    <scope>NUCLEOTIDE SEQUENCE [LARGE SCALE GENOMIC DNA]</scope>
    <source>
        <strain evidence="6">cv. Varoflay</strain>
    </source>
</reference>
<proteinExistence type="predicted"/>
<dbReference type="GeneID" id="110803811"/>
<feature type="transmembrane region" description="Helical" evidence="2">
    <location>
        <begin position="143"/>
        <end position="176"/>
    </location>
</feature>
<gene>
    <name evidence="7" type="primary">LOC110803811</name>
</gene>
<feature type="domain" description="DUF4218" evidence="4">
    <location>
        <begin position="877"/>
        <end position="980"/>
    </location>
</feature>
<evidence type="ECO:0000259" key="4">
    <source>
        <dbReference type="Pfam" id="PF13960"/>
    </source>
</evidence>
<feature type="domain" description="DUF4216" evidence="3">
    <location>
        <begin position="1154"/>
        <end position="1222"/>
    </location>
</feature>
<evidence type="ECO:0000313" key="6">
    <source>
        <dbReference type="Proteomes" id="UP000813463"/>
    </source>
</evidence>
<feature type="region of interest" description="Disordered" evidence="1">
    <location>
        <begin position="1239"/>
        <end position="1258"/>
    </location>
</feature>